<dbReference type="GO" id="GO:0005737">
    <property type="term" value="C:cytoplasm"/>
    <property type="evidence" value="ECO:0007669"/>
    <property type="project" value="TreeGrafter"/>
</dbReference>
<evidence type="ECO:0000256" key="6">
    <source>
        <dbReference type="ARBA" id="ARBA00022806"/>
    </source>
</evidence>
<keyword evidence="9" id="KW-0413">Isomerase</keyword>
<feature type="compositionally biased region" description="Polar residues" evidence="14">
    <location>
        <begin position="943"/>
        <end position="961"/>
    </location>
</feature>
<evidence type="ECO:0000256" key="5">
    <source>
        <dbReference type="ARBA" id="ARBA00022801"/>
    </source>
</evidence>
<dbReference type="OrthoDB" id="10261556at2759"/>
<dbReference type="InterPro" id="IPR027417">
    <property type="entry name" value="P-loop_NTPase"/>
</dbReference>
<dbReference type="GO" id="GO:0046872">
    <property type="term" value="F:metal ion binding"/>
    <property type="evidence" value="ECO:0007669"/>
    <property type="project" value="UniProtKB-KW"/>
</dbReference>
<dbReference type="InterPro" id="IPR001650">
    <property type="entry name" value="Helicase_C-like"/>
</dbReference>
<keyword evidence="7" id="KW-0067">ATP-binding</keyword>
<feature type="compositionally biased region" description="Basic and acidic residues" evidence="14">
    <location>
        <begin position="792"/>
        <end position="827"/>
    </location>
</feature>
<evidence type="ECO:0000256" key="8">
    <source>
        <dbReference type="ARBA" id="ARBA00023125"/>
    </source>
</evidence>
<dbReference type="GO" id="GO:0005524">
    <property type="term" value="F:ATP binding"/>
    <property type="evidence" value="ECO:0007669"/>
    <property type="project" value="UniProtKB-KW"/>
</dbReference>
<comment type="subcellular location">
    <subcellularLocation>
        <location evidence="1">Nucleus</location>
    </subcellularLocation>
</comment>
<dbReference type="AlphaFoldDB" id="A0A6J2Y8F7"/>
<feature type="compositionally biased region" description="Basic and acidic residues" evidence="14">
    <location>
        <begin position="926"/>
        <end position="942"/>
    </location>
</feature>
<feature type="compositionally biased region" description="Basic and acidic residues" evidence="14">
    <location>
        <begin position="847"/>
        <end position="885"/>
    </location>
</feature>
<feature type="domain" description="Helicase C-terminal" evidence="16">
    <location>
        <begin position="230"/>
        <end position="389"/>
    </location>
</feature>
<feature type="region of interest" description="Disordered" evidence="14">
    <location>
        <begin position="978"/>
        <end position="1003"/>
    </location>
</feature>
<accession>A0A6J2Y8F7</accession>
<evidence type="ECO:0000259" key="15">
    <source>
        <dbReference type="PROSITE" id="PS51192"/>
    </source>
</evidence>
<sequence>MDNSTIFEGLKKFFRFDTFKSKLQEEAVIEVCQRNHDVYISMPTGAGKSLCYQLPAVLHDKMITIVFSPLLALIKDQVDSLISLKIRAASLNSKISKNERESLIADLKSTSPNTRLLYVTPEQAATKTFKELFANLYKFNKIAYIVVDEAHCVSEWGHDFRPDYLKLGNLRENCSVPCIALTATASAQVTKDIIKSLKLTDHKTFKTSCFRSNLFYDVYFPNMLPDPFVHLKQFIETCLNFESEKDLPKNNKSCGIIYCRTREETEVLASKLNSMKIKTLCYHAGLKNSERLEFQEKWQDGDVPVICATISFGMGVDKATVRFVVHWGVPKDPASFYQESGRAGRDGKPSWCRVYYNRQDSKAVEFHLTQDLAKCKQKEDKKLNIENAIKGFKKVLEYCENPMECRHALFSKYFGEELPECNKNCDWCKDKTAVQQMVEQFHIKSVQFSTNVSSYNNMDYGDLYGEGRKGIQDETNERRGQGDSDDSDDGRQAAFEREQAAKKETASFIEKQFELRRNPHEVSHETLDKLASKYALVKSAAATSRKIKGLTVLTREQYMTKIFDVLHTNYIKCAPTQVFDKKDVEDCCIDLEYEIFTSTSNMMMYRNGLAKLISNIKKSTENRTVYEKLVDFEPKPPKHETLTDLFRNIKKELQNKKDRRSEDEDPACAVESDLEHREESASSDSSDTPVFRTSTDIFSDQNSDTKYKSSFTKASDLLNEEECRKLGISSQSKSGLAFTEDKTEELCTRNEMKKSSDLKNLFGDSDDEYERKRESRLEKSERYDESGGSSSSKHDKDHEDYRYKDGKHRRDSERDYRHRERDRDKHHEDHHRKEKHRHEHERKRHHSPNEHGESSKKRRYDDKDEKRMDEYKDRLTENGRSKDVENGSNVENQGKSLIFNNIDVHDITEMREVNNGDGGSSLLSSKNKDEDAYHEKQTEIEKVSTQGNNITSPSESSLIQQQKNEMNHILNQSLNESSIEQKSNEQNGEKSSNSDVENKKVKPKLKKTETGLLVVKLLTPAYANKRFESRDIFKSTARKISHSLVDKDEDEIKEYVKRFLNRNLEITSKTSI</sequence>
<dbReference type="SUPFAM" id="SSF52540">
    <property type="entry name" value="P-loop containing nucleoside triphosphate hydrolases"/>
    <property type="match status" value="1"/>
</dbReference>
<keyword evidence="6" id="KW-0347">Helicase</keyword>
<dbReference type="PANTHER" id="PTHR13710">
    <property type="entry name" value="DNA HELICASE RECQ FAMILY MEMBER"/>
    <property type="match status" value="1"/>
</dbReference>
<dbReference type="PROSITE" id="PS00690">
    <property type="entry name" value="DEAH_ATP_HELICASE"/>
    <property type="match status" value="1"/>
</dbReference>
<dbReference type="SMART" id="SM00490">
    <property type="entry name" value="HELICc"/>
    <property type="match status" value="1"/>
</dbReference>
<keyword evidence="5" id="KW-0378">Hydrolase</keyword>
<dbReference type="FunFam" id="3.40.50.300:FF:000444">
    <property type="entry name" value="ATP-dependent DNA helicase"/>
    <property type="match status" value="1"/>
</dbReference>
<protein>
    <recommendedName>
        <fullName evidence="12">DNA 3'-5' helicase</fullName>
        <ecNumber evidence="12">5.6.2.4</ecNumber>
    </recommendedName>
</protein>
<proteinExistence type="inferred from homology"/>
<keyword evidence="17" id="KW-1185">Reference proteome</keyword>
<dbReference type="Gene3D" id="3.40.50.300">
    <property type="entry name" value="P-loop containing nucleotide triphosphate hydrolases"/>
    <property type="match status" value="2"/>
</dbReference>
<reference evidence="18" key="1">
    <citation type="submission" date="2025-08" db="UniProtKB">
        <authorList>
            <consortium name="RefSeq"/>
        </authorList>
    </citation>
    <scope>IDENTIFICATION</scope>
    <source>
        <tissue evidence="18">Gonads</tissue>
    </source>
</reference>
<dbReference type="GO" id="GO:0016787">
    <property type="term" value="F:hydrolase activity"/>
    <property type="evidence" value="ECO:0007669"/>
    <property type="project" value="UniProtKB-KW"/>
</dbReference>
<comment type="catalytic activity">
    <reaction evidence="11">
        <text>Couples ATP hydrolysis with the unwinding of duplex DNA by translocating in the 3'-5' direction.</text>
        <dbReference type="EC" id="5.6.2.4"/>
    </reaction>
</comment>
<evidence type="ECO:0000313" key="18">
    <source>
        <dbReference type="RefSeq" id="XP_030759496.1"/>
    </source>
</evidence>
<feature type="compositionally biased region" description="Basic and acidic residues" evidence="14">
    <location>
        <begin position="466"/>
        <end position="482"/>
    </location>
</feature>
<feature type="region of interest" description="Disordered" evidence="14">
    <location>
        <begin position="466"/>
        <end position="492"/>
    </location>
</feature>
<evidence type="ECO:0000256" key="7">
    <source>
        <dbReference type="ARBA" id="ARBA00022840"/>
    </source>
</evidence>
<dbReference type="CDD" id="cd18794">
    <property type="entry name" value="SF2_C_RecQ"/>
    <property type="match status" value="1"/>
</dbReference>
<dbReference type="InterPro" id="IPR011545">
    <property type="entry name" value="DEAD/DEAH_box_helicase_dom"/>
</dbReference>
<name>A0A6J2Y8F7_SITOR</name>
<keyword evidence="3" id="KW-0479">Metal-binding</keyword>
<dbReference type="InterPro" id="IPR002464">
    <property type="entry name" value="DNA/RNA_helicase_DEAH_CS"/>
</dbReference>
<dbReference type="InterPro" id="IPR004589">
    <property type="entry name" value="DNA_helicase_ATP-dep_RecQ"/>
</dbReference>
<dbReference type="GO" id="GO:0009378">
    <property type="term" value="F:four-way junction helicase activity"/>
    <property type="evidence" value="ECO:0007669"/>
    <property type="project" value="TreeGrafter"/>
</dbReference>
<dbReference type="Pfam" id="PF16124">
    <property type="entry name" value="RecQ_Zn_bind"/>
    <property type="match status" value="1"/>
</dbReference>
<dbReference type="GO" id="GO:0000724">
    <property type="term" value="P:double-strand break repair via homologous recombination"/>
    <property type="evidence" value="ECO:0007669"/>
    <property type="project" value="TreeGrafter"/>
</dbReference>
<evidence type="ECO:0000256" key="11">
    <source>
        <dbReference type="ARBA" id="ARBA00034617"/>
    </source>
</evidence>
<keyword evidence="10" id="KW-0539">Nucleus</keyword>
<dbReference type="InterPro" id="IPR013257">
    <property type="entry name" value="SRI"/>
</dbReference>
<evidence type="ECO:0000256" key="2">
    <source>
        <dbReference type="ARBA" id="ARBA00005446"/>
    </source>
</evidence>
<dbReference type="EC" id="5.6.2.4" evidence="12"/>
<dbReference type="InParanoid" id="A0A6J2Y8F7"/>
<dbReference type="KEGG" id="soy:115884909"/>
<evidence type="ECO:0000256" key="4">
    <source>
        <dbReference type="ARBA" id="ARBA00022741"/>
    </source>
</evidence>
<feature type="region of interest" description="Disordered" evidence="14">
    <location>
        <begin position="728"/>
        <end position="892"/>
    </location>
</feature>
<dbReference type="Pfam" id="PF00271">
    <property type="entry name" value="Helicase_C"/>
    <property type="match status" value="1"/>
</dbReference>
<dbReference type="Gene3D" id="6.10.250.3140">
    <property type="match status" value="1"/>
</dbReference>
<feature type="region of interest" description="Disordered" evidence="14">
    <location>
        <begin position="655"/>
        <end position="707"/>
    </location>
</feature>
<evidence type="ECO:0000256" key="12">
    <source>
        <dbReference type="ARBA" id="ARBA00034808"/>
    </source>
</evidence>
<dbReference type="GeneID" id="115884909"/>
<feature type="compositionally biased region" description="Polar residues" evidence="14">
    <location>
        <begin position="978"/>
        <end position="995"/>
    </location>
</feature>
<dbReference type="SMART" id="SM00487">
    <property type="entry name" value="DEXDc"/>
    <property type="match status" value="1"/>
</dbReference>
<evidence type="ECO:0000256" key="3">
    <source>
        <dbReference type="ARBA" id="ARBA00022723"/>
    </source>
</evidence>
<feature type="compositionally biased region" description="Basic and acidic residues" evidence="14">
    <location>
        <begin position="769"/>
        <end position="785"/>
    </location>
</feature>
<dbReference type="RefSeq" id="XP_030759496.1">
    <property type="nucleotide sequence ID" value="XM_030903636.1"/>
</dbReference>
<feature type="compositionally biased region" description="Polar residues" evidence="14">
    <location>
        <begin position="682"/>
        <end position="707"/>
    </location>
</feature>
<feature type="region of interest" description="Disordered" evidence="14">
    <location>
        <begin position="912"/>
        <end position="961"/>
    </location>
</feature>
<comment type="similarity">
    <text evidence="2">Belongs to the helicase family. RecQ subfamily.</text>
</comment>
<dbReference type="GO" id="GO:0006355">
    <property type="term" value="P:regulation of DNA-templated transcription"/>
    <property type="evidence" value="ECO:0007669"/>
    <property type="project" value="InterPro"/>
</dbReference>
<dbReference type="Pfam" id="PF00270">
    <property type="entry name" value="DEAD"/>
    <property type="match status" value="1"/>
</dbReference>
<dbReference type="Pfam" id="PF08236">
    <property type="entry name" value="SRI"/>
    <property type="match status" value="1"/>
</dbReference>
<dbReference type="Proteomes" id="UP000504635">
    <property type="component" value="Unplaced"/>
</dbReference>
<keyword evidence="4" id="KW-0547">Nucleotide-binding</keyword>
<dbReference type="PANTHER" id="PTHR13710:SF152">
    <property type="entry name" value="ATP-DEPENDENT DNA HELICASE Q5"/>
    <property type="match status" value="1"/>
</dbReference>
<dbReference type="InterPro" id="IPR014001">
    <property type="entry name" value="Helicase_ATP-bd"/>
</dbReference>
<evidence type="ECO:0000313" key="17">
    <source>
        <dbReference type="Proteomes" id="UP000504635"/>
    </source>
</evidence>
<dbReference type="GO" id="GO:0005634">
    <property type="term" value="C:nucleus"/>
    <property type="evidence" value="ECO:0007669"/>
    <property type="project" value="UniProtKB-SubCell"/>
</dbReference>
<feature type="compositionally biased region" description="Basic and acidic residues" evidence="14">
    <location>
        <begin position="739"/>
        <end position="757"/>
    </location>
</feature>
<evidence type="ECO:0000256" key="1">
    <source>
        <dbReference type="ARBA" id="ARBA00004123"/>
    </source>
</evidence>
<organism evidence="17 18">
    <name type="scientific">Sitophilus oryzae</name>
    <name type="common">Rice weevil</name>
    <name type="synonym">Curculio oryzae</name>
    <dbReference type="NCBI Taxonomy" id="7048"/>
    <lineage>
        <taxon>Eukaryota</taxon>
        <taxon>Metazoa</taxon>
        <taxon>Ecdysozoa</taxon>
        <taxon>Arthropoda</taxon>
        <taxon>Hexapoda</taxon>
        <taxon>Insecta</taxon>
        <taxon>Pterygota</taxon>
        <taxon>Neoptera</taxon>
        <taxon>Endopterygota</taxon>
        <taxon>Coleoptera</taxon>
        <taxon>Polyphaga</taxon>
        <taxon>Cucujiformia</taxon>
        <taxon>Curculionidae</taxon>
        <taxon>Dryophthorinae</taxon>
        <taxon>Sitophilus</taxon>
    </lineage>
</organism>
<evidence type="ECO:0000256" key="13">
    <source>
        <dbReference type="ARBA" id="ARBA00049360"/>
    </source>
</evidence>
<keyword evidence="8" id="KW-0238">DNA-binding</keyword>
<dbReference type="GO" id="GO:0003677">
    <property type="term" value="F:DNA binding"/>
    <property type="evidence" value="ECO:0007669"/>
    <property type="project" value="UniProtKB-KW"/>
</dbReference>
<comment type="catalytic activity">
    <reaction evidence="13">
        <text>ATP + H2O = ADP + phosphate + H(+)</text>
        <dbReference type="Rhea" id="RHEA:13065"/>
        <dbReference type="ChEBI" id="CHEBI:15377"/>
        <dbReference type="ChEBI" id="CHEBI:15378"/>
        <dbReference type="ChEBI" id="CHEBI:30616"/>
        <dbReference type="ChEBI" id="CHEBI:43474"/>
        <dbReference type="ChEBI" id="CHEBI:456216"/>
    </reaction>
</comment>
<dbReference type="NCBIfam" id="TIGR00614">
    <property type="entry name" value="recQ_fam"/>
    <property type="match status" value="1"/>
</dbReference>
<dbReference type="FunCoup" id="A0A6J2Y8F7">
    <property type="interactions" value="2342"/>
</dbReference>
<dbReference type="PROSITE" id="PS51194">
    <property type="entry name" value="HELICASE_CTER"/>
    <property type="match status" value="1"/>
</dbReference>
<evidence type="ECO:0000256" key="14">
    <source>
        <dbReference type="SAM" id="MobiDB-lite"/>
    </source>
</evidence>
<dbReference type="GO" id="GO:0005694">
    <property type="term" value="C:chromosome"/>
    <property type="evidence" value="ECO:0007669"/>
    <property type="project" value="InterPro"/>
</dbReference>
<dbReference type="PROSITE" id="PS51192">
    <property type="entry name" value="HELICASE_ATP_BIND_1"/>
    <property type="match status" value="1"/>
</dbReference>
<feature type="compositionally biased region" description="Basic residues" evidence="14">
    <location>
        <begin position="828"/>
        <end position="846"/>
    </location>
</feature>
<evidence type="ECO:0000256" key="9">
    <source>
        <dbReference type="ARBA" id="ARBA00023235"/>
    </source>
</evidence>
<feature type="domain" description="Helicase ATP-binding" evidence="15">
    <location>
        <begin position="29"/>
        <end position="203"/>
    </location>
</feature>
<dbReference type="GO" id="GO:0043138">
    <property type="term" value="F:3'-5' DNA helicase activity"/>
    <property type="evidence" value="ECO:0007669"/>
    <property type="project" value="UniProtKB-EC"/>
</dbReference>
<dbReference type="InterPro" id="IPR032284">
    <property type="entry name" value="RecQ_Zn-bd"/>
</dbReference>
<gene>
    <name evidence="18" type="primary">LOC115884909</name>
</gene>
<evidence type="ECO:0000256" key="10">
    <source>
        <dbReference type="ARBA" id="ARBA00023242"/>
    </source>
</evidence>
<evidence type="ECO:0000259" key="16">
    <source>
        <dbReference type="PROSITE" id="PS51194"/>
    </source>
</evidence>